<dbReference type="Pfam" id="PF08213">
    <property type="entry name" value="COX24_C"/>
    <property type="match status" value="1"/>
</dbReference>
<name>A0A7S0GKK1_9STRA</name>
<dbReference type="InterPro" id="IPR013177">
    <property type="entry name" value="Ribosomal_mS38_C"/>
</dbReference>
<dbReference type="SMART" id="SM01155">
    <property type="entry name" value="DUF1713"/>
    <property type="match status" value="1"/>
</dbReference>
<accession>A0A7S0GKK1</accession>
<dbReference type="AlphaFoldDB" id="A0A7S0GKK1"/>
<evidence type="ECO:0000256" key="1">
    <source>
        <dbReference type="SAM" id="MobiDB-lite"/>
    </source>
</evidence>
<organism evidence="3">
    <name type="scientific">Proboscia inermis</name>
    <dbReference type="NCBI Taxonomy" id="420281"/>
    <lineage>
        <taxon>Eukaryota</taxon>
        <taxon>Sar</taxon>
        <taxon>Stramenopiles</taxon>
        <taxon>Ochrophyta</taxon>
        <taxon>Bacillariophyta</taxon>
        <taxon>Coscinodiscophyceae</taxon>
        <taxon>Rhizosoleniophycidae</taxon>
        <taxon>Rhizosoleniales</taxon>
        <taxon>Rhizosoleniaceae</taxon>
        <taxon>Proboscia</taxon>
    </lineage>
</organism>
<feature type="region of interest" description="Disordered" evidence="1">
    <location>
        <begin position="146"/>
        <end position="166"/>
    </location>
</feature>
<sequence length="166" mass="19061">MMSLHRCFTQSVVASKSRFQSATRRSYSVFSALTIEQPLNNTNDEHTDFSAGTQHAKANICHALDNFTSINPSIFRGFSVVSNKLIELNHNFLTFGSFWLHSTISSRREDVTAVTDCSNVLKTISSVQEEHSDGIWMISTLKRRKKKMNKHKLKKRRKKLRLKSKK</sequence>
<gene>
    <name evidence="3" type="ORF">PINE0816_LOCUS18314</name>
</gene>
<protein>
    <recommendedName>
        <fullName evidence="2">Ribosomal protein mS38 C-terminal domain-containing protein</fullName>
    </recommendedName>
</protein>
<evidence type="ECO:0000259" key="2">
    <source>
        <dbReference type="SMART" id="SM01155"/>
    </source>
</evidence>
<feature type="domain" description="Ribosomal protein mS38 C-terminal" evidence="2">
    <location>
        <begin position="136"/>
        <end position="166"/>
    </location>
</feature>
<evidence type="ECO:0000313" key="3">
    <source>
        <dbReference type="EMBL" id="CAD8422158.1"/>
    </source>
</evidence>
<dbReference type="EMBL" id="HBEL01039414">
    <property type="protein sequence ID" value="CAD8422158.1"/>
    <property type="molecule type" value="Transcribed_RNA"/>
</dbReference>
<reference evidence="3" key="1">
    <citation type="submission" date="2021-01" db="EMBL/GenBank/DDBJ databases">
        <authorList>
            <person name="Corre E."/>
            <person name="Pelletier E."/>
            <person name="Niang G."/>
            <person name="Scheremetjew M."/>
            <person name="Finn R."/>
            <person name="Kale V."/>
            <person name="Holt S."/>
            <person name="Cochrane G."/>
            <person name="Meng A."/>
            <person name="Brown T."/>
            <person name="Cohen L."/>
        </authorList>
    </citation>
    <scope>NUCLEOTIDE SEQUENCE</scope>
    <source>
        <strain evidence="3">CCAP1064/1</strain>
    </source>
</reference>
<proteinExistence type="predicted"/>